<dbReference type="GO" id="GO:0042797">
    <property type="term" value="P:tRNA transcription by RNA polymerase III"/>
    <property type="evidence" value="ECO:0007669"/>
    <property type="project" value="TreeGrafter"/>
</dbReference>
<keyword evidence="3" id="KW-1185">Reference proteome</keyword>
<keyword evidence="2" id="KW-0240">DNA-directed RNA polymerase</keyword>
<protein>
    <submittedName>
        <fullName evidence="2">DNA-directed RNA polymerase</fullName>
    </submittedName>
</protein>
<gene>
    <name evidence="2" type="ORF">LIER_32519</name>
</gene>
<dbReference type="Pfam" id="PF04801">
    <property type="entry name" value="RPC5"/>
    <property type="match status" value="1"/>
</dbReference>
<dbReference type="PANTHER" id="PTHR12069:SF0">
    <property type="entry name" value="DNA-DIRECTED RNA POLYMERASE III SUBUNIT RPC5"/>
    <property type="match status" value="1"/>
</dbReference>
<feature type="region of interest" description="Disordered" evidence="1">
    <location>
        <begin position="1"/>
        <end position="38"/>
    </location>
</feature>
<dbReference type="PANTHER" id="PTHR12069">
    <property type="entry name" value="DNA-DIRECTED RNA POLYMERASES III 80 KDA POLYPEPTIDE RNA POLYMERASE III SUBUNIT 5"/>
    <property type="match status" value="1"/>
</dbReference>
<feature type="region of interest" description="Disordered" evidence="1">
    <location>
        <begin position="227"/>
        <end position="252"/>
    </location>
</feature>
<evidence type="ECO:0000256" key="1">
    <source>
        <dbReference type="SAM" id="MobiDB-lite"/>
    </source>
</evidence>
<sequence>MADMDLDLDVDLKSQRPARAPTTSRYLPRGSKPPRPIKKEKIEVSMDVDVKEEIKVEEMKPEIDEDVDDVINEIDEDVDVDVVVNEIDVYFSPSIDENTKLHVWQFPLRPMWRPYELEERCKEVRVKPDSGEVEIDLTIDVDSDQNYDHNADPRIKINKQTLSSSWIPPARTVYAIGILSGNKLHLNPVHAVVQLRPSLEHIKPVKPLETVQKNAGSTKGEGIVKVEEPKNERLPGSSAKQSKMHRESTEQAKDGQEWLPLQYYGPTSPISASCLHKMLKKEDANIPFLMSPHDYINTLCPGTSNNNVKDRGPSIRSLRSLPLDERFKVWFREGDAVNRFDTLRHLALEESDEEILRVIVKYARLVQGNFIAKSSLVYGKDIGPDVVARDNVLAKFRKNIVFSFSQLPQRPDLKKATKDVLKVFARPSDSDWKFNTPRDMTFLKAHPRIEEQQEEAWIKLEEQIDNILSKSRSRSTPKPNVS</sequence>
<name>A0AAV3RZZ2_LITER</name>
<accession>A0AAV3RZZ2</accession>
<organism evidence="2 3">
    <name type="scientific">Lithospermum erythrorhizon</name>
    <name type="common">Purple gromwell</name>
    <name type="synonym">Lithospermum officinale var. erythrorhizon</name>
    <dbReference type="NCBI Taxonomy" id="34254"/>
    <lineage>
        <taxon>Eukaryota</taxon>
        <taxon>Viridiplantae</taxon>
        <taxon>Streptophyta</taxon>
        <taxon>Embryophyta</taxon>
        <taxon>Tracheophyta</taxon>
        <taxon>Spermatophyta</taxon>
        <taxon>Magnoliopsida</taxon>
        <taxon>eudicotyledons</taxon>
        <taxon>Gunneridae</taxon>
        <taxon>Pentapetalae</taxon>
        <taxon>asterids</taxon>
        <taxon>lamiids</taxon>
        <taxon>Boraginales</taxon>
        <taxon>Boraginaceae</taxon>
        <taxon>Boraginoideae</taxon>
        <taxon>Lithospermeae</taxon>
        <taxon>Lithospermum</taxon>
    </lineage>
</organism>
<comment type="caution">
    <text evidence="2">The sequence shown here is derived from an EMBL/GenBank/DDBJ whole genome shotgun (WGS) entry which is preliminary data.</text>
</comment>
<dbReference type="EMBL" id="BAABME010012536">
    <property type="protein sequence ID" value="GAA0185231.1"/>
    <property type="molecule type" value="Genomic_DNA"/>
</dbReference>
<dbReference type="GO" id="GO:0005666">
    <property type="term" value="C:RNA polymerase III complex"/>
    <property type="evidence" value="ECO:0007669"/>
    <property type="project" value="TreeGrafter"/>
</dbReference>
<reference evidence="2 3" key="1">
    <citation type="submission" date="2024-01" db="EMBL/GenBank/DDBJ databases">
        <title>The complete chloroplast genome sequence of Lithospermum erythrorhizon: insights into the phylogenetic relationship among Boraginaceae species and the maternal lineages of purple gromwells.</title>
        <authorList>
            <person name="Okada T."/>
            <person name="Watanabe K."/>
        </authorList>
    </citation>
    <scope>NUCLEOTIDE SEQUENCE [LARGE SCALE GENOMIC DNA]</scope>
</reference>
<dbReference type="InterPro" id="IPR006886">
    <property type="entry name" value="RNA_pol_III_Rpc5"/>
</dbReference>
<dbReference type="AlphaFoldDB" id="A0AAV3RZZ2"/>
<proteinExistence type="predicted"/>
<dbReference type="Proteomes" id="UP001454036">
    <property type="component" value="Unassembled WGS sequence"/>
</dbReference>
<evidence type="ECO:0000313" key="2">
    <source>
        <dbReference type="EMBL" id="GAA0185231.1"/>
    </source>
</evidence>
<keyword evidence="2" id="KW-0804">Transcription</keyword>
<evidence type="ECO:0000313" key="3">
    <source>
        <dbReference type="Proteomes" id="UP001454036"/>
    </source>
</evidence>